<dbReference type="AlphaFoldDB" id="A0A2J7TKF2"/>
<accession>A0A2J7TKF2</accession>
<sequence>MILGRFFRVYVLFPASGVMIALAMTDPGIFAHSFWSSCGNGLMILGAVQFGYVASLMASLLPALSLARRGLWASHP</sequence>
<reference evidence="2 3" key="1">
    <citation type="submission" date="2017-10" db="EMBL/GenBank/DDBJ databases">
        <title>Genome announcement of Methylocella silvestris TVC from permafrost.</title>
        <authorList>
            <person name="Wang J."/>
            <person name="Geng K."/>
            <person name="Ul-Haque F."/>
            <person name="Crombie A.T."/>
            <person name="Street L.E."/>
            <person name="Wookey P.A."/>
            <person name="Murrell J.C."/>
            <person name="Pratscher J."/>
        </authorList>
    </citation>
    <scope>NUCLEOTIDE SEQUENCE [LARGE SCALE GENOMIC DNA]</scope>
    <source>
        <strain evidence="2 3">TVC</strain>
    </source>
</reference>
<comment type="caution">
    <text evidence="2">The sequence shown here is derived from an EMBL/GenBank/DDBJ whole genome shotgun (WGS) entry which is preliminary data.</text>
</comment>
<keyword evidence="1" id="KW-0812">Transmembrane</keyword>
<dbReference type="OrthoDB" id="9946422at2"/>
<keyword evidence="1" id="KW-1133">Transmembrane helix</keyword>
<name>A0A2J7TKF2_METSI</name>
<dbReference type="EMBL" id="PDZR01000002">
    <property type="protein sequence ID" value="PNG27252.1"/>
    <property type="molecule type" value="Genomic_DNA"/>
</dbReference>
<evidence type="ECO:0000313" key="3">
    <source>
        <dbReference type="Proteomes" id="UP000236286"/>
    </source>
</evidence>
<gene>
    <name evidence="2" type="ORF">CR492_04000</name>
</gene>
<feature type="transmembrane region" description="Helical" evidence="1">
    <location>
        <begin position="44"/>
        <end position="67"/>
    </location>
</feature>
<feature type="transmembrane region" description="Helical" evidence="1">
    <location>
        <begin position="7"/>
        <end position="24"/>
    </location>
</feature>
<protein>
    <submittedName>
        <fullName evidence="2">Uncharacterized protein</fullName>
    </submittedName>
</protein>
<dbReference type="Proteomes" id="UP000236286">
    <property type="component" value="Unassembled WGS sequence"/>
</dbReference>
<proteinExistence type="predicted"/>
<evidence type="ECO:0000313" key="2">
    <source>
        <dbReference type="EMBL" id="PNG27252.1"/>
    </source>
</evidence>
<dbReference type="RefSeq" id="WP_102842450.1">
    <property type="nucleotide sequence ID" value="NZ_PDZR01000002.1"/>
</dbReference>
<evidence type="ECO:0000256" key="1">
    <source>
        <dbReference type="SAM" id="Phobius"/>
    </source>
</evidence>
<keyword evidence="1" id="KW-0472">Membrane</keyword>
<organism evidence="2 3">
    <name type="scientific">Methylocella silvestris</name>
    <dbReference type="NCBI Taxonomy" id="199596"/>
    <lineage>
        <taxon>Bacteria</taxon>
        <taxon>Pseudomonadati</taxon>
        <taxon>Pseudomonadota</taxon>
        <taxon>Alphaproteobacteria</taxon>
        <taxon>Hyphomicrobiales</taxon>
        <taxon>Beijerinckiaceae</taxon>
        <taxon>Methylocella</taxon>
    </lineage>
</organism>